<evidence type="ECO:0000313" key="3">
    <source>
        <dbReference type="Proteomes" id="UP000070456"/>
    </source>
</evidence>
<proteinExistence type="predicted"/>
<feature type="transmembrane region" description="Helical" evidence="1">
    <location>
        <begin position="21"/>
        <end position="39"/>
    </location>
</feature>
<keyword evidence="1" id="KW-0472">Membrane</keyword>
<protein>
    <recommendedName>
        <fullName evidence="4">Zinc ribbon domain-containing protein</fullName>
    </recommendedName>
</protein>
<feature type="transmembrane region" description="Helical" evidence="1">
    <location>
        <begin position="51"/>
        <end position="70"/>
    </location>
</feature>
<evidence type="ECO:0008006" key="4">
    <source>
        <dbReference type="Google" id="ProtNLM"/>
    </source>
</evidence>
<accession>A0A140L3B6</accession>
<keyword evidence="1" id="KW-0812">Transmembrane</keyword>
<reference evidence="2 3" key="1">
    <citation type="submission" date="2015-12" db="EMBL/GenBank/DDBJ databases">
        <title>Draft genome sequence of the thermoanaerobe Thermotalea metallivorans, an isolate from the runoff channel of the Great Artesian Basin, Australia.</title>
        <authorList>
            <person name="Patel B.K."/>
        </authorList>
    </citation>
    <scope>NUCLEOTIDE SEQUENCE [LARGE SCALE GENOMIC DNA]</scope>
    <source>
        <strain evidence="2 3">B2-1</strain>
    </source>
</reference>
<sequence>MHRQSSRIEKWGEEMKKKIGIVVTGLILIALVIYVGNIYHPDFDRICGTGVWGLKLAGVVGAILLLALVLTDWPKKKLQRTLCQGCAAEVEETWSICPYCGLERGR</sequence>
<dbReference type="Proteomes" id="UP000070456">
    <property type="component" value="Unassembled WGS sequence"/>
</dbReference>
<dbReference type="AlphaFoldDB" id="A0A140L3B6"/>
<evidence type="ECO:0000313" key="2">
    <source>
        <dbReference type="EMBL" id="KXG75041.1"/>
    </source>
</evidence>
<organism evidence="2 3">
    <name type="scientific">Thermotalea metallivorans</name>
    <dbReference type="NCBI Taxonomy" id="520762"/>
    <lineage>
        <taxon>Bacteria</taxon>
        <taxon>Bacillati</taxon>
        <taxon>Bacillota</taxon>
        <taxon>Clostridia</taxon>
        <taxon>Peptostreptococcales</taxon>
        <taxon>Thermotaleaceae</taxon>
        <taxon>Thermotalea</taxon>
    </lineage>
</organism>
<dbReference type="EMBL" id="LOEE01000042">
    <property type="protein sequence ID" value="KXG75041.1"/>
    <property type="molecule type" value="Genomic_DNA"/>
</dbReference>
<comment type="caution">
    <text evidence="2">The sequence shown here is derived from an EMBL/GenBank/DDBJ whole genome shotgun (WGS) entry which is preliminary data.</text>
</comment>
<gene>
    <name evidence="2" type="ORF">AN619_20110</name>
</gene>
<dbReference type="STRING" id="520762.AN619_20110"/>
<name>A0A140L3B6_9FIRM</name>
<keyword evidence="1" id="KW-1133">Transmembrane helix</keyword>
<evidence type="ECO:0000256" key="1">
    <source>
        <dbReference type="SAM" id="Phobius"/>
    </source>
</evidence>
<keyword evidence="3" id="KW-1185">Reference proteome</keyword>